<feature type="signal peptide" evidence="1">
    <location>
        <begin position="1"/>
        <end position="24"/>
    </location>
</feature>
<sequence>MTRRTRDVVFILLVSFGLGGCAAAAGNNTSAAPAGGSIELAVSETCDADSDSQCVPVGSEHVVRPAVFETAAVEDAVASSGGTQNAVDVTFTDKGADTLNDLTIQASGGNANARLLVKVGDEIVAAVTVEEPLGGDHVTLGRSADDHPDAVIELIQGN</sequence>
<dbReference type="PROSITE" id="PS51257">
    <property type="entry name" value="PROKAR_LIPOPROTEIN"/>
    <property type="match status" value="1"/>
</dbReference>
<gene>
    <name evidence="2" type="ORF">H9830_15735</name>
</gene>
<dbReference type="Gene3D" id="3.30.1360.200">
    <property type="match status" value="1"/>
</dbReference>
<dbReference type="Proteomes" id="UP000824005">
    <property type="component" value="Unassembled WGS sequence"/>
</dbReference>
<keyword evidence="1" id="KW-0732">Signal</keyword>
<accession>A0A9D1YXU0</accession>
<reference evidence="2" key="2">
    <citation type="submission" date="2021-04" db="EMBL/GenBank/DDBJ databases">
        <authorList>
            <person name="Gilroy R."/>
        </authorList>
    </citation>
    <scope>NUCLEOTIDE SEQUENCE</scope>
    <source>
        <strain evidence="2">ChiGjej1B1-98</strain>
    </source>
</reference>
<evidence type="ECO:0000313" key="3">
    <source>
        <dbReference type="Proteomes" id="UP000824005"/>
    </source>
</evidence>
<reference evidence="2" key="1">
    <citation type="journal article" date="2021" name="PeerJ">
        <title>Extensive microbial diversity within the chicken gut microbiome revealed by metagenomics and culture.</title>
        <authorList>
            <person name="Gilroy R."/>
            <person name="Ravi A."/>
            <person name="Getino M."/>
            <person name="Pursley I."/>
            <person name="Horton D.L."/>
            <person name="Alikhan N.F."/>
            <person name="Baker D."/>
            <person name="Gharbi K."/>
            <person name="Hall N."/>
            <person name="Watson M."/>
            <person name="Adriaenssens E.M."/>
            <person name="Foster-Nyarko E."/>
            <person name="Jarju S."/>
            <person name="Secka A."/>
            <person name="Antonio M."/>
            <person name="Oren A."/>
            <person name="Chaudhuri R.R."/>
            <person name="La Ragione R."/>
            <person name="Hildebrand F."/>
            <person name="Pallen M.J."/>
        </authorList>
    </citation>
    <scope>NUCLEOTIDE SEQUENCE</scope>
    <source>
        <strain evidence="2">ChiGjej1B1-98</strain>
    </source>
</reference>
<feature type="chain" id="PRO_5039425113" evidence="1">
    <location>
        <begin position="25"/>
        <end position="158"/>
    </location>
</feature>
<protein>
    <submittedName>
        <fullName evidence="2">Uncharacterized protein</fullName>
    </submittedName>
</protein>
<comment type="caution">
    <text evidence="2">The sequence shown here is derived from an EMBL/GenBank/DDBJ whole genome shotgun (WGS) entry which is preliminary data.</text>
</comment>
<organism evidence="2 3">
    <name type="scientific">Candidatus Agrococcus pullicola</name>
    <dbReference type="NCBI Taxonomy" id="2838429"/>
    <lineage>
        <taxon>Bacteria</taxon>
        <taxon>Bacillati</taxon>
        <taxon>Actinomycetota</taxon>
        <taxon>Actinomycetes</taxon>
        <taxon>Micrococcales</taxon>
        <taxon>Microbacteriaceae</taxon>
        <taxon>Agrococcus</taxon>
    </lineage>
</organism>
<dbReference type="AlphaFoldDB" id="A0A9D1YXU0"/>
<evidence type="ECO:0000313" key="2">
    <source>
        <dbReference type="EMBL" id="HIY67717.1"/>
    </source>
</evidence>
<dbReference type="EMBL" id="DXDC01000476">
    <property type="protein sequence ID" value="HIY67717.1"/>
    <property type="molecule type" value="Genomic_DNA"/>
</dbReference>
<name>A0A9D1YXU0_9MICO</name>
<proteinExistence type="predicted"/>
<evidence type="ECO:0000256" key="1">
    <source>
        <dbReference type="SAM" id="SignalP"/>
    </source>
</evidence>